<evidence type="ECO:0000256" key="1">
    <source>
        <dbReference type="ARBA" id="ARBA00004429"/>
    </source>
</evidence>
<feature type="transmembrane region" description="Helical" evidence="8">
    <location>
        <begin position="180"/>
        <end position="204"/>
    </location>
</feature>
<protein>
    <submittedName>
        <fullName evidence="10">ABC transporter permease subunit</fullName>
    </submittedName>
</protein>
<dbReference type="GO" id="GO:0055085">
    <property type="term" value="P:transmembrane transport"/>
    <property type="evidence" value="ECO:0007669"/>
    <property type="project" value="InterPro"/>
</dbReference>
<dbReference type="SUPFAM" id="SSF161098">
    <property type="entry name" value="MetI-like"/>
    <property type="match status" value="1"/>
</dbReference>
<keyword evidence="6 8" id="KW-1133">Transmembrane helix</keyword>
<evidence type="ECO:0000313" key="11">
    <source>
        <dbReference type="Proteomes" id="UP001138997"/>
    </source>
</evidence>
<feature type="transmembrane region" description="Helical" evidence="8">
    <location>
        <begin position="89"/>
        <end position="108"/>
    </location>
</feature>
<dbReference type="PANTHER" id="PTHR43357:SF4">
    <property type="entry name" value="INNER MEMBRANE ABC TRANSPORTER PERMEASE PROTEIN YDCV"/>
    <property type="match status" value="1"/>
</dbReference>
<feature type="transmembrane region" description="Helical" evidence="8">
    <location>
        <begin position="54"/>
        <end position="77"/>
    </location>
</feature>
<dbReference type="RefSeq" id="WP_231447766.1">
    <property type="nucleotide sequence ID" value="NZ_JAJOMB010000019.1"/>
</dbReference>
<gene>
    <name evidence="10" type="ORF">LR394_29060</name>
</gene>
<feature type="domain" description="ABC transmembrane type-1" evidence="9">
    <location>
        <begin position="54"/>
        <end position="241"/>
    </location>
</feature>
<comment type="caution">
    <text evidence="10">The sequence shown here is derived from an EMBL/GenBank/DDBJ whole genome shotgun (WGS) entry which is preliminary data.</text>
</comment>
<keyword evidence="4" id="KW-0997">Cell inner membrane</keyword>
<reference evidence="10" key="1">
    <citation type="submission" date="2021-11" db="EMBL/GenBank/DDBJ databases">
        <title>Streptomyces corallinus and Kineosporia corallina sp. nov., two new coral-derived marine actinobacteria.</title>
        <authorList>
            <person name="Buangrab K."/>
            <person name="Sutthacheep M."/>
            <person name="Yeemin T."/>
            <person name="Harunari E."/>
            <person name="Igarashi Y."/>
            <person name="Sripreechasak P."/>
            <person name="Kanchanasin P."/>
            <person name="Tanasupawat S."/>
            <person name="Phongsopitanun W."/>
        </authorList>
    </citation>
    <scope>NUCLEOTIDE SEQUENCE</scope>
    <source>
        <strain evidence="10">JCM 31032</strain>
    </source>
</reference>
<evidence type="ECO:0000313" key="10">
    <source>
        <dbReference type="EMBL" id="MCD5314960.1"/>
    </source>
</evidence>
<evidence type="ECO:0000256" key="8">
    <source>
        <dbReference type="SAM" id="Phobius"/>
    </source>
</evidence>
<dbReference type="InterPro" id="IPR035906">
    <property type="entry name" value="MetI-like_sf"/>
</dbReference>
<dbReference type="EMBL" id="JAJOMB010000019">
    <property type="protein sequence ID" value="MCD5314960.1"/>
    <property type="molecule type" value="Genomic_DNA"/>
</dbReference>
<evidence type="ECO:0000256" key="3">
    <source>
        <dbReference type="ARBA" id="ARBA00022475"/>
    </source>
</evidence>
<dbReference type="GO" id="GO:0005886">
    <property type="term" value="C:plasma membrane"/>
    <property type="evidence" value="ECO:0007669"/>
    <property type="project" value="UniProtKB-SubCell"/>
</dbReference>
<evidence type="ECO:0000256" key="5">
    <source>
        <dbReference type="ARBA" id="ARBA00022692"/>
    </source>
</evidence>
<keyword evidence="2" id="KW-0813">Transport</keyword>
<organism evidence="10 11">
    <name type="scientific">Kineosporia babensis</name>
    <dbReference type="NCBI Taxonomy" id="499548"/>
    <lineage>
        <taxon>Bacteria</taxon>
        <taxon>Bacillati</taxon>
        <taxon>Actinomycetota</taxon>
        <taxon>Actinomycetes</taxon>
        <taxon>Kineosporiales</taxon>
        <taxon>Kineosporiaceae</taxon>
        <taxon>Kineosporia</taxon>
    </lineage>
</organism>
<evidence type="ECO:0000256" key="4">
    <source>
        <dbReference type="ARBA" id="ARBA00022519"/>
    </source>
</evidence>
<evidence type="ECO:0000256" key="6">
    <source>
        <dbReference type="ARBA" id="ARBA00022989"/>
    </source>
</evidence>
<dbReference type="PROSITE" id="PS50928">
    <property type="entry name" value="ABC_TM1"/>
    <property type="match status" value="1"/>
</dbReference>
<dbReference type="Proteomes" id="UP001138997">
    <property type="component" value="Unassembled WGS sequence"/>
</dbReference>
<name>A0A9X1NJ11_9ACTN</name>
<keyword evidence="5 8" id="KW-0812">Transmembrane</keyword>
<dbReference type="Gene3D" id="1.10.3720.10">
    <property type="entry name" value="MetI-like"/>
    <property type="match status" value="1"/>
</dbReference>
<evidence type="ECO:0000256" key="2">
    <source>
        <dbReference type="ARBA" id="ARBA00022448"/>
    </source>
</evidence>
<feature type="transmembrane region" description="Helical" evidence="8">
    <location>
        <begin position="224"/>
        <end position="244"/>
    </location>
</feature>
<dbReference type="PANTHER" id="PTHR43357">
    <property type="entry name" value="INNER MEMBRANE ABC TRANSPORTER PERMEASE PROTEIN YDCV"/>
    <property type="match status" value="1"/>
</dbReference>
<feature type="transmembrane region" description="Helical" evidence="8">
    <location>
        <begin position="120"/>
        <end position="140"/>
    </location>
</feature>
<evidence type="ECO:0000256" key="7">
    <source>
        <dbReference type="ARBA" id="ARBA00023136"/>
    </source>
</evidence>
<sequence length="254" mass="26856">MSRFLRTAVLVLAALLFAVPLVSSGVFGFSLPTTGWTLDPLLGAVQNSQFRDQLLASLTLALLTTLAALALLIPTLLHLHLRLPQALPVAEALSVLPMVVPAVALVNGANLTFRATVPGFLTSMYSLVPFYVVLTLPLVYRSLDAGFRAIDLRTLVQASTSLGAGPIRTLLRVVLPNLRAAMLTASLLSVTLVLGEYALATLLLHNTYPVFLAQTGQDSPHAAAALAVLTLLGTWLLLSAFSLAGRRPRTGATT</sequence>
<keyword evidence="11" id="KW-1185">Reference proteome</keyword>
<dbReference type="CDD" id="cd06261">
    <property type="entry name" value="TM_PBP2"/>
    <property type="match status" value="1"/>
</dbReference>
<dbReference type="InterPro" id="IPR000515">
    <property type="entry name" value="MetI-like"/>
</dbReference>
<comment type="subcellular location">
    <subcellularLocation>
        <location evidence="1">Cell inner membrane</location>
        <topology evidence="1">Multi-pass membrane protein</topology>
    </subcellularLocation>
</comment>
<dbReference type="AlphaFoldDB" id="A0A9X1NJ11"/>
<proteinExistence type="predicted"/>
<keyword evidence="3" id="KW-1003">Cell membrane</keyword>
<accession>A0A9X1NJ11</accession>
<evidence type="ECO:0000259" key="9">
    <source>
        <dbReference type="PROSITE" id="PS50928"/>
    </source>
</evidence>
<keyword evidence="7 8" id="KW-0472">Membrane</keyword>